<reference evidence="2 3" key="1">
    <citation type="submission" date="2024-04" db="EMBL/GenBank/DDBJ databases">
        <title>Genome assembly C_amara_ONT_v2.</title>
        <authorList>
            <person name="Yant L."/>
            <person name="Moore C."/>
            <person name="Slenker M."/>
        </authorList>
    </citation>
    <scope>NUCLEOTIDE SEQUENCE [LARGE SCALE GENOMIC DNA]</scope>
    <source>
        <tissue evidence="2">Leaf</tissue>
    </source>
</reference>
<dbReference type="Proteomes" id="UP001558713">
    <property type="component" value="Unassembled WGS sequence"/>
</dbReference>
<accession>A0ABD1BN90</accession>
<feature type="region of interest" description="Disordered" evidence="1">
    <location>
        <begin position="86"/>
        <end position="120"/>
    </location>
</feature>
<comment type="caution">
    <text evidence="2">The sequence shown here is derived from an EMBL/GenBank/DDBJ whole genome shotgun (WGS) entry which is preliminary data.</text>
</comment>
<name>A0ABD1BN90_CARAN</name>
<evidence type="ECO:0000313" key="2">
    <source>
        <dbReference type="EMBL" id="KAL1218611.1"/>
    </source>
</evidence>
<evidence type="ECO:0000256" key="1">
    <source>
        <dbReference type="SAM" id="MobiDB-lite"/>
    </source>
</evidence>
<proteinExistence type="predicted"/>
<sequence length="337" mass="37854">MQRCLVLHDVSTQPQHSSRQRREEIMNERRRDDASHGYSDIDGGEVPQTQVHDEAQEDEEVYHVNHDDDAQPSNAFSRDTFRVPVGRGEQRSIQNSQSSVMRGSGSHRSGGSSGGRRRQSFETTLQDTITGYREFQRQSLQQLCPGSFDQEDYDEFKKAEVIFLELELPKNTRFYWACIDSLKELKFWRKYFIDITGGNDKDKIQLLEAMTSISRNDQDLPKRLSSSHLYGSQHFGSHGFQQWGSPPTAPHWGTPPTPGKWGTPPTAGQWGTPPTAGQWGTSPNASQWGLPPNVQQCGLSGTTTTNVQYGFSVGGHEGSMKNTEQEVSCNTIFQSPI</sequence>
<evidence type="ECO:0000313" key="3">
    <source>
        <dbReference type="Proteomes" id="UP001558713"/>
    </source>
</evidence>
<feature type="compositionally biased region" description="Low complexity" evidence="1">
    <location>
        <begin position="98"/>
        <end position="110"/>
    </location>
</feature>
<organism evidence="2 3">
    <name type="scientific">Cardamine amara subsp. amara</name>
    <dbReference type="NCBI Taxonomy" id="228776"/>
    <lineage>
        <taxon>Eukaryota</taxon>
        <taxon>Viridiplantae</taxon>
        <taxon>Streptophyta</taxon>
        <taxon>Embryophyta</taxon>
        <taxon>Tracheophyta</taxon>
        <taxon>Spermatophyta</taxon>
        <taxon>Magnoliopsida</taxon>
        <taxon>eudicotyledons</taxon>
        <taxon>Gunneridae</taxon>
        <taxon>Pentapetalae</taxon>
        <taxon>rosids</taxon>
        <taxon>malvids</taxon>
        <taxon>Brassicales</taxon>
        <taxon>Brassicaceae</taxon>
        <taxon>Cardamineae</taxon>
        <taxon>Cardamine</taxon>
    </lineage>
</organism>
<gene>
    <name evidence="2" type="ORF">V5N11_018378</name>
</gene>
<dbReference type="AlphaFoldDB" id="A0ABD1BN90"/>
<feature type="compositionally biased region" description="Pro residues" evidence="1">
    <location>
        <begin position="247"/>
        <end position="258"/>
    </location>
</feature>
<feature type="region of interest" description="Disordered" evidence="1">
    <location>
        <begin position="240"/>
        <end position="264"/>
    </location>
</feature>
<feature type="compositionally biased region" description="Basic and acidic residues" evidence="1">
    <location>
        <begin position="20"/>
        <end position="35"/>
    </location>
</feature>
<dbReference type="EMBL" id="JBANAX010000207">
    <property type="protein sequence ID" value="KAL1218611.1"/>
    <property type="molecule type" value="Genomic_DNA"/>
</dbReference>
<keyword evidence="3" id="KW-1185">Reference proteome</keyword>
<protein>
    <submittedName>
        <fullName evidence="2">Uncharacterized protein</fullName>
    </submittedName>
</protein>
<feature type="region of interest" description="Disordered" evidence="1">
    <location>
        <begin position="1"/>
        <end position="62"/>
    </location>
</feature>